<dbReference type="KEGG" id="tal:Thal_0190"/>
<comment type="catalytic activity">
    <reaction evidence="4 7">
        <text>uridine(38/39/40) in tRNA = pseudouridine(38/39/40) in tRNA</text>
        <dbReference type="Rhea" id="RHEA:22376"/>
        <dbReference type="Rhea" id="RHEA-COMP:10085"/>
        <dbReference type="Rhea" id="RHEA-COMP:10087"/>
        <dbReference type="ChEBI" id="CHEBI:65314"/>
        <dbReference type="ChEBI" id="CHEBI:65315"/>
        <dbReference type="EC" id="5.4.99.12"/>
    </reaction>
</comment>
<feature type="binding site" evidence="4 6">
    <location>
        <position position="110"/>
    </location>
    <ligand>
        <name>substrate</name>
    </ligand>
</feature>
<dbReference type="STRING" id="638303.Thal_0190"/>
<proteinExistence type="inferred from homology"/>
<dbReference type="Pfam" id="PF01416">
    <property type="entry name" value="PseudoU_synth_1"/>
    <property type="match status" value="1"/>
</dbReference>
<dbReference type="PANTHER" id="PTHR11142">
    <property type="entry name" value="PSEUDOURIDYLATE SYNTHASE"/>
    <property type="match status" value="1"/>
</dbReference>
<evidence type="ECO:0000256" key="5">
    <source>
        <dbReference type="PIRSR" id="PIRSR001430-1"/>
    </source>
</evidence>
<dbReference type="InterPro" id="IPR001406">
    <property type="entry name" value="PsdUridine_synth_TruA"/>
</dbReference>
<evidence type="ECO:0000256" key="6">
    <source>
        <dbReference type="PIRSR" id="PIRSR001430-2"/>
    </source>
</evidence>
<comment type="function">
    <text evidence="4">Formation of pseudouridine at positions 38, 39 and 40 in the anticodon stem and loop of transfer RNAs.</text>
</comment>
<dbReference type="PIRSF" id="PIRSF001430">
    <property type="entry name" value="tRNA_psdUrid_synth"/>
    <property type="match status" value="1"/>
</dbReference>
<keyword evidence="10" id="KW-1185">Reference proteome</keyword>
<comment type="similarity">
    <text evidence="1 4 7">Belongs to the tRNA pseudouridine synthase TruA family.</text>
</comment>
<evidence type="ECO:0000256" key="3">
    <source>
        <dbReference type="ARBA" id="ARBA00023235"/>
    </source>
</evidence>
<dbReference type="CDD" id="cd02570">
    <property type="entry name" value="PseudoU_synth_EcTruA"/>
    <property type="match status" value="1"/>
</dbReference>
<dbReference type="InterPro" id="IPR020103">
    <property type="entry name" value="PsdUridine_synth_cat_dom_sf"/>
</dbReference>
<gene>
    <name evidence="4" type="primary">truA</name>
    <name evidence="9" type="ordered locus">Thal_0190</name>
</gene>
<accession>D3SNT9</accession>
<comment type="caution">
    <text evidence="4">Lacks conserved residue(s) required for the propagation of feature annotation.</text>
</comment>
<dbReference type="NCBIfam" id="TIGR00071">
    <property type="entry name" value="hisT_truA"/>
    <property type="match status" value="1"/>
</dbReference>
<organism evidence="9 10">
    <name type="scientific">Thermocrinis albus (strain DSM 14484 / JCM 11386 / HI 11/12)</name>
    <dbReference type="NCBI Taxonomy" id="638303"/>
    <lineage>
        <taxon>Bacteria</taxon>
        <taxon>Pseudomonadati</taxon>
        <taxon>Aquificota</taxon>
        <taxon>Aquificia</taxon>
        <taxon>Aquificales</taxon>
        <taxon>Aquificaceae</taxon>
        <taxon>Thermocrinis</taxon>
    </lineage>
</organism>
<dbReference type="EC" id="5.4.99.12" evidence="4"/>
<evidence type="ECO:0000256" key="4">
    <source>
        <dbReference type="HAMAP-Rule" id="MF_00171"/>
    </source>
</evidence>
<dbReference type="InterPro" id="IPR020097">
    <property type="entry name" value="PsdUridine_synth_TruA_a/b_dom"/>
</dbReference>
<dbReference type="GO" id="GO:0031119">
    <property type="term" value="P:tRNA pseudouridine synthesis"/>
    <property type="evidence" value="ECO:0007669"/>
    <property type="project" value="UniProtKB-UniRule"/>
</dbReference>
<sequence length="241" mass="27762">MFNYGLILSFVGTHFHGWQIQPSLRTVQGELSSCLSKIFDRTIKPIGCCRTDAGVHAKEYAANFKAPTFIEPDKLLKALNSLLPHDIGVKKVWLAEEKWNSRYSIKGKTYVYRIHMSHARDPFLEPFVWRIPYTLQVDKMREISQLLVGTHDFSGFSKKEDDKNPIIDLEELVLLQEGDILILSFRARRFLRYMVRRMVGALVQVGLEKIGKEEIERYLSGENCPYTAPAKGLTLEKIHFS</sequence>
<dbReference type="eggNOG" id="COG0101">
    <property type="taxonomic scope" value="Bacteria"/>
</dbReference>
<reference evidence="10" key="1">
    <citation type="journal article" date="2010" name="Stand. Genomic Sci.">
        <title>Complete genome sequence of Thermocrinis albus type strain (HI 11/12T).</title>
        <authorList>
            <person name="Wirth R."/>
            <person name="Sikorski J."/>
            <person name="Brambilla E."/>
            <person name="Misra M."/>
            <person name="Lapidus A."/>
            <person name="Copeland A."/>
            <person name="Nolan M."/>
            <person name="Lucas S."/>
            <person name="Chen F."/>
            <person name="Tice H."/>
            <person name="Cheng J.F."/>
            <person name="Han C."/>
            <person name="Detter J.C."/>
            <person name="Tapia R."/>
            <person name="Bruce D."/>
            <person name="Goodwin L."/>
            <person name="Pitluck S."/>
            <person name="Pati A."/>
            <person name="Anderson I."/>
            <person name="Ivanova N."/>
            <person name="Mavromatis K."/>
            <person name="Mikhailova N."/>
            <person name="Chen A."/>
            <person name="Palaniappan K."/>
            <person name="Bilek Y."/>
            <person name="Hader T."/>
            <person name="Land M."/>
            <person name="Hauser L."/>
            <person name="Chang Y.J."/>
            <person name="Jeffries C.D."/>
            <person name="Tindall B.J."/>
            <person name="Rohde M."/>
            <person name="Goker M."/>
            <person name="Bristow J."/>
            <person name="Eisen J.A."/>
            <person name="Markowitz V."/>
            <person name="Hugenholtz P."/>
            <person name="Kyrpides N.C."/>
            <person name="Klenk H.P."/>
        </authorList>
    </citation>
    <scope>NUCLEOTIDE SEQUENCE [LARGE SCALE GENOMIC DNA]</scope>
    <source>
        <strain evidence="10">DSM 14484 / JCM 11386 / HI 11/12</strain>
    </source>
</reference>
<evidence type="ECO:0000256" key="7">
    <source>
        <dbReference type="RuleBase" id="RU003792"/>
    </source>
</evidence>
<keyword evidence="3 4" id="KW-0413">Isomerase</keyword>
<evidence type="ECO:0000313" key="9">
    <source>
        <dbReference type="EMBL" id="ADC88826.1"/>
    </source>
</evidence>
<dbReference type="GO" id="GO:0160147">
    <property type="term" value="F:tRNA pseudouridine(38-40) synthase activity"/>
    <property type="evidence" value="ECO:0007669"/>
    <property type="project" value="UniProtKB-EC"/>
</dbReference>
<evidence type="ECO:0000313" key="10">
    <source>
        <dbReference type="Proteomes" id="UP000002043"/>
    </source>
</evidence>
<dbReference type="EMBL" id="CP001931">
    <property type="protein sequence ID" value="ADC88826.1"/>
    <property type="molecule type" value="Genomic_DNA"/>
</dbReference>
<dbReference type="OrthoDB" id="9811823at2"/>
<evidence type="ECO:0000256" key="2">
    <source>
        <dbReference type="ARBA" id="ARBA00022694"/>
    </source>
</evidence>
<dbReference type="RefSeq" id="WP_012991233.1">
    <property type="nucleotide sequence ID" value="NC_013894.1"/>
</dbReference>
<comment type="subunit">
    <text evidence="4">Homodimer.</text>
</comment>
<dbReference type="GO" id="GO:0003723">
    <property type="term" value="F:RNA binding"/>
    <property type="evidence" value="ECO:0007669"/>
    <property type="project" value="InterPro"/>
</dbReference>
<dbReference type="Gene3D" id="3.30.70.660">
    <property type="entry name" value="Pseudouridine synthase I, catalytic domain, C-terminal subdomain"/>
    <property type="match status" value="1"/>
</dbReference>
<dbReference type="Gene3D" id="3.30.70.580">
    <property type="entry name" value="Pseudouridine synthase I, catalytic domain, N-terminal subdomain"/>
    <property type="match status" value="1"/>
</dbReference>
<dbReference type="AlphaFoldDB" id="D3SNT9"/>
<protein>
    <recommendedName>
        <fullName evidence="4">tRNA pseudouridine synthase A</fullName>
        <ecNumber evidence="4">5.4.99.12</ecNumber>
    </recommendedName>
    <alternativeName>
        <fullName evidence="4">tRNA pseudouridine(38-40) synthase</fullName>
    </alternativeName>
    <alternativeName>
        <fullName evidence="4">tRNA pseudouridylate synthase I</fullName>
    </alternativeName>
    <alternativeName>
        <fullName evidence="4">tRNA-uridine isomerase I</fullName>
    </alternativeName>
</protein>
<evidence type="ECO:0000256" key="1">
    <source>
        <dbReference type="ARBA" id="ARBA00009375"/>
    </source>
</evidence>
<dbReference type="HOGENOM" id="CLU_014673_0_1_0"/>
<dbReference type="HAMAP" id="MF_00171">
    <property type="entry name" value="TruA"/>
    <property type="match status" value="1"/>
</dbReference>
<dbReference type="Proteomes" id="UP000002043">
    <property type="component" value="Chromosome"/>
</dbReference>
<dbReference type="SUPFAM" id="SSF55120">
    <property type="entry name" value="Pseudouridine synthase"/>
    <property type="match status" value="1"/>
</dbReference>
<dbReference type="PANTHER" id="PTHR11142:SF0">
    <property type="entry name" value="TRNA PSEUDOURIDINE SYNTHASE-LIKE 1"/>
    <property type="match status" value="1"/>
</dbReference>
<feature type="domain" description="Pseudouridine synthase I TruA alpha/beta" evidence="8">
    <location>
        <begin position="144"/>
        <end position="240"/>
    </location>
</feature>
<name>D3SNT9_THEAH</name>
<dbReference type="InterPro" id="IPR020094">
    <property type="entry name" value="TruA/RsuA/RluB/E/F_N"/>
</dbReference>
<dbReference type="InterPro" id="IPR020095">
    <property type="entry name" value="PsdUridine_synth_TruA_C"/>
</dbReference>
<keyword evidence="2 4" id="KW-0819">tRNA processing</keyword>
<feature type="active site" description="Nucleophile" evidence="4 5">
    <location>
        <position position="52"/>
    </location>
</feature>
<evidence type="ECO:0000259" key="8">
    <source>
        <dbReference type="Pfam" id="PF01416"/>
    </source>
</evidence>